<dbReference type="InterPro" id="IPR011993">
    <property type="entry name" value="PH-like_dom_sf"/>
</dbReference>
<dbReference type="InterPro" id="IPR051835">
    <property type="entry name" value="RAC1-GEF"/>
</dbReference>
<dbReference type="OrthoDB" id="6253359at2759"/>
<dbReference type="PROSITE" id="PS50003">
    <property type="entry name" value="PH_DOMAIN"/>
    <property type="match status" value="2"/>
</dbReference>
<feature type="compositionally biased region" description="Polar residues" evidence="1">
    <location>
        <begin position="748"/>
        <end position="757"/>
    </location>
</feature>
<feature type="region of interest" description="Disordered" evidence="1">
    <location>
        <begin position="109"/>
        <end position="180"/>
    </location>
</feature>
<dbReference type="AlphaFoldDB" id="A0A0R3SVE6"/>
<feature type="domain" description="PH" evidence="2">
    <location>
        <begin position="593"/>
        <end position="737"/>
    </location>
</feature>
<feature type="domain" description="PH" evidence="2">
    <location>
        <begin position="835"/>
        <end position="966"/>
    </location>
</feature>
<dbReference type="WBParaSite" id="HDID_0000954001-mRNA-1">
    <property type="protein sequence ID" value="HDID_0000954001-mRNA-1"/>
    <property type="gene ID" value="HDID_0000954001"/>
</dbReference>
<dbReference type="Proteomes" id="UP000274504">
    <property type="component" value="Unassembled WGS sequence"/>
</dbReference>
<protein>
    <submittedName>
        <fullName evidence="6">DH domain-containing protein</fullName>
    </submittedName>
</protein>
<dbReference type="SUPFAM" id="SSF50729">
    <property type="entry name" value="PH domain-like"/>
    <property type="match status" value="2"/>
</dbReference>
<dbReference type="EMBL" id="UYSG01011315">
    <property type="protein sequence ID" value="VDL61919.1"/>
    <property type="molecule type" value="Genomic_DNA"/>
</dbReference>
<feature type="compositionally biased region" description="Polar residues" evidence="1">
    <location>
        <begin position="112"/>
        <end position="144"/>
    </location>
</feature>
<reference evidence="6" key="1">
    <citation type="submission" date="2017-02" db="UniProtKB">
        <authorList>
            <consortium name="WormBaseParasite"/>
        </authorList>
    </citation>
    <scope>IDENTIFICATION</scope>
</reference>
<evidence type="ECO:0000259" key="2">
    <source>
        <dbReference type="PROSITE" id="PS50003"/>
    </source>
</evidence>
<dbReference type="InterPro" id="IPR035899">
    <property type="entry name" value="DBL_dom_sf"/>
</dbReference>
<sequence length="966" mass="108715">MRIIFVEPFEYLIYPSKSAPASRRASNYSAHVEDFENDERMEEDPCSLAPALSIGAISAITGVSYYDDDEDEMEGNVNDLPECEDRRGDGEAMDVSECIDEVKTEATFLFSGPSSPAENTFSSPLISQRAQSEPLQPVPSISQEGSRKEGEESSQPIACQTRRQRLRRRKRTKKREPKSKLKDIDYDAVASNAQRLTSSLTFYPVSRVSRKRSLPPYHDRAFQLAKELSVTEKTYVNSLRLLLMSYHNNPEHNESLHAEVTRLISPLYTHHALLLQTALTRVASWERAALNAAAARTHFQNALADVHKAQRTRRKRVAKQIKADRRRKPLKSMCKGDGCDECAYPEKDHNEVSDSSTSVSGVPRASLRNELPPSIESNRNRTPPAEGCNLTTSSSTSCSSISSSSLEFSDGEGGSRCSNIAPPDLTSAEKELHETTRCLAEVARIADLYRPVLQESLVSNYEAFVSALPNLHNKHMSSSADSKDSDSSINHLSRLALLRIPLRRLWYYQQIFKRLVEVQGNEHPDREDSNALVSWLSDVIEHWESVYKITESYTLVAEFCQDYQPNTNSNERCRRRACSSTVLNSLLNEPHCKLIRVGFLEKMSSRGRGFQPRMALLLNDRLIYCGRVSGSSNMQLKIHGVVSLQNAGLESPIKTSVSFSEGICQEGMATNQKSVNRQRHSFAILVFSGERAEKTPFTGPLSSAIKPAHSRTHRVVFAAPSEEQKRLWLNALNEVIGRERNCEEKSQSHSIPRSQIISRDVSKHERLSSEDRSNANSNITETPSDVISNNGDNHLGLLGPRSHLQQTVLRCSGLAYVCWHRRLSVSLDNILNANQCEISGYLLRKFKSSCGWQKLWSVFTDFTLFFYKSPEDFTPIASLPLLGYRLESARPSSATVATSGNADAQLLHKSDVLQLTYKSHVYYFRTDTPVSYERQEVGHVMLIRVPSNRQEQLLGREIDIDKECLW</sequence>
<dbReference type="SMART" id="SM00233">
    <property type="entry name" value="PH"/>
    <property type="match status" value="2"/>
</dbReference>
<feature type="compositionally biased region" description="Basic and acidic residues" evidence="1">
    <location>
        <begin position="760"/>
        <end position="773"/>
    </location>
</feature>
<accession>A0A0R3SVE6</accession>
<feature type="region of interest" description="Disordered" evidence="1">
    <location>
        <begin position="345"/>
        <end position="415"/>
    </location>
</feature>
<evidence type="ECO:0000256" key="1">
    <source>
        <dbReference type="SAM" id="MobiDB-lite"/>
    </source>
</evidence>
<feature type="region of interest" description="Disordered" evidence="1">
    <location>
        <begin position="741"/>
        <end position="791"/>
    </location>
</feature>
<dbReference type="STRING" id="6216.A0A0R3SVE6"/>
<dbReference type="Pfam" id="PF00169">
    <property type="entry name" value="PH"/>
    <property type="match status" value="1"/>
</dbReference>
<proteinExistence type="predicted"/>
<feature type="domain" description="DH" evidence="3">
    <location>
        <begin position="220"/>
        <end position="546"/>
    </location>
</feature>
<dbReference type="InterPro" id="IPR001849">
    <property type="entry name" value="PH_domain"/>
</dbReference>
<feature type="compositionally biased region" description="Polar residues" evidence="1">
    <location>
        <begin position="774"/>
        <end position="791"/>
    </location>
</feature>
<dbReference type="PANTHER" id="PTHR45858:SF1">
    <property type="entry name" value="FERM DOMAIN-CONTAINING PROTEIN 7"/>
    <property type="match status" value="1"/>
</dbReference>
<feature type="compositionally biased region" description="Low complexity" evidence="1">
    <location>
        <begin position="391"/>
        <end position="405"/>
    </location>
</feature>
<dbReference type="InterPro" id="IPR000219">
    <property type="entry name" value="DH_dom"/>
</dbReference>
<dbReference type="PROSITE" id="PS50010">
    <property type="entry name" value="DH_2"/>
    <property type="match status" value="1"/>
</dbReference>
<dbReference type="Gene3D" id="2.30.29.30">
    <property type="entry name" value="Pleckstrin-homology domain (PH domain)/Phosphotyrosine-binding domain (PTB)"/>
    <property type="match status" value="2"/>
</dbReference>
<dbReference type="SUPFAM" id="SSF48065">
    <property type="entry name" value="DBL homology domain (DH-domain)"/>
    <property type="match status" value="2"/>
</dbReference>
<name>A0A0R3SVE6_HYMDI</name>
<reference evidence="4 5" key="2">
    <citation type="submission" date="2018-11" db="EMBL/GenBank/DDBJ databases">
        <authorList>
            <consortium name="Pathogen Informatics"/>
        </authorList>
    </citation>
    <scope>NUCLEOTIDE SEQUENCE [LARGE SCALE GENOMIC DNA]</scope>
</reference>
<evidence type="ECO:0000313" key="5">
    <source>
        <dbReference type="Proteomes" id="UP000274504"/>
    </source>
</evidence>
<gene>
    <name evidence="4" type="ORF">HDID_LOCUS9538</name>
</gene>
<feature type="compositionally biased region" description="Basic residues" evidence="1">
    <location>
        <begin position="162"/>
        <end position="177"/>
    </location>
</feature>
<dbReference type="GO" id="GO:0005085">
    <property type="term" value="F:guanyl-nucleotide exchange factor activity"/>
    <property type="evidence" value="ECO:0007669"/>
    <property type="project" value="InterPro"/>
</dbReference>
<evidence type="ECO:0000259" key="3">
    <source>
        <dbReference type="PROSITE" id="PS50010"/>
    </source>
</evidence>
<feature type="region of interest" description="Disordered" evidence="1">
    <location>
        <begin position="71"/>
        <end position="91"/>
    </location>
</feature>
<dbReference type="PANTHER" id="PTHR45858">
    <property type="entry name" value="FERM DOMAIN CONTAINING PROTEIN"/>
    <property type="match status" value="1"/>
</dbReference>
<organism evidence="6">
    <name type="scientific">Hymenolepis diminuta</name>
    <name type="common">Rat tapeworm</name>
    <dbReference type="NCBI Taxonomy" id="6216"/>
    <lineage>
        <taxon>Eukaryota</taxon>
        <taxon>Metazoa</taxon>
        <taxon>Spiralia</taxon>
        <taxon>Lophotrochozoa</taxon>
        <taxon>Platyhelminthes</taxon>
        <taxon>Cestoda</taxon>
        <taxon>Eucestoda</taxon>
        <taxon>Cyclophyllidea</taxon>
        <taxon>Hymenolepididae</taxon>
        <taxon>Hymenolepis</taxon>
    </lineage>
</organism>
<evidence type="ECO:0000313" key="4">
    <source>
        <dbReference type="EMBL" id="VDL61919.1"/>
    </source>
</evidence>
<evidence type="ECO:0000313" key="6">
    <source>
        <dbReference type="WBParaSite" id="HDID_0000954001-mRNA-1"/>
    </source>
</evidence>